<feature type="chain" id="PRO_5039687582" evidence="4">
    <location>
        <begin position="23"/>
        <end position="460"/>
    </location>
</feature>
<evidence type="ECO:0000313" key="6">
    <source>
        <dbReference type="Proteomes" id="UP000518605"/>
    </source>
</evidence>
<evidence type="ECO:0000256" key="4">
    <source>
        <dbReference type="SAM" id="SignalP"/>
    </source>
</evidence>
<dbReference type="Gene3D" id="3.40.190.10">
    <property type="entry name" value="Periplasmic binding protein-like II"/>
    <property type="match status" value="2"/>
</dbReference>
<reference evidence="5 6" key="1">
    <citation type="submission" date="2020-08" db="EMBL/GenBank/DDBJ databases">
        <title>Genomic Encyclopedia of Type Strains, Phase III (KMG-III): the genomes of soil and plant-associated and newly described type strains.</title>
        <authorList>
            <person name="Whitman W."/>
        </authorList>
    </citation>
    <scope>NUCLEOTIDE SEQUENCE [LARGE SCALE GENOMIC DNA]</scope>
    <source>
        <strain evidence="5 6">CECT 8234</strain>
    </source>
</reference>
<keyword evidence="2" id="KW-0813">Transport</keyword>
<dbReference type="PROSITE" id="PS51257">
    <property type="entry name" value="PROKAR_LIPOPROTEIN"/>
    <property type="match status" value="1"/>
</dbReference>
<feature type="region of interest" description="Disordered" evidence="3">
    <location>
        <begin position="32"/>
        <end position="54"/>
    </location>
</feature>
<dbReference type="Pfam" id="PF13416">
    <property type="entry name" value="SBP_bac_8"/>
    <property type="match status" value="1"/>
</dbReference>
<dbReference type="EMBL" id="JACHXW010000021">
    <property type="protein sequence ID" value="MBB3155125.1"/>
    <property type="molecule type" value="Genomic_DNA"/>
</dbReference>
<dbReference type="Proteomes" id="UP000518605">
    <property type="component" value="Unassembled WGS sequence"/>
</dbReference>
<organism evidence="5 6">
    <name type="scientific">Paenibacillus endophyticus</name>
    <dbReference type="NCBI Taxonomy" id="1294268"/>
    <lineage>
        <taxon>Bacteria</taxon>
        <taxon>Bacillati</taxon>
        <taxon>Bacillota</taxon>
        <taxon>Bacilli</taxon>
        <taxon>Bacillales</taxon>
        <taxon>Paenibacillaceae</taxon>
        <taxon>Paenibacillus</taxon>
    </lineage>
</organism>
<dbReference type="PANTHER" id="PTHR43649:SF29">
    <property type="entry name" value="OSMOPROTECTIVE COMPOUNDS-BINDING PROTEIN GGTB"/>
    <property type="match status" value="1"/>
</dbReference>
<evidence type="ECO:0000256" key="3">
    <source>
        <dbReference type="SAM" id="MobiDB-lite"/>
    </source>
</evidence>
<dbReference type="InterPro" id="IPR006059">
    <property type="entry name" value="SBP"/>
</dbReference>
<evidence type="ECO:0000256" key="2">
    <source>
        <dbReference type="ARBA" id="ARBA00022448"/>
    </source>
</evidence>
<proteinExistence type="inferred from homology"/>
<dbReference type="RefSeq" id="WP_183569527.1">
    <property type="nucleotide sequence ID" value="NZ_CBCSLB010000020.1"/>
</dbReference>
<dbReference type="AlphaFoldDB" id="A0A7W5GCR2"/>
<evidence type="ECO:0000256" key="1">
    <source>
        <dbReference type="ARBA" id="ARBA00008520"/>
    </source>
</evidence>
<dbReference type="PANTHER" id="PTHR43649">
    <property type="entry name" value="ARABINOSE-BINDING PROTEIN-RELATED"/>
    <property type="match status" value="1"/>
</dbReference>
<protein>
    <submittedName>
        <fullName evidence="5">Raffinose/stachyose/melibiose transport system substrate-binding protein</fullName>
    </submittedName>
</protein>
<comment type="similarity">
    <text evidence="1">Belongs to the bacterial solute-binding protein 1 family.</text>
</comment>
<dbReference type="SUPFAM" id="SSF53850">
    <property type="entry name" value="Periplasmic binding protein-like II"/>
    <property type="match status" value="1"/>
</dbReference>
<comment type="caution">
    <text evidence="5">The sequence shown here is derived from an EMBL/GenBank/DDBJ whole genome shotgun (WGS) entry which is preliminary data.</text>
</comment>
<evidence type="ECO:0000313" key="5">
    <source>
        <dbReference type="EMBL" id="MBB3155125.1"/>
    </source>
</evidence>
<sequence>MANIRKALSMATCVLTVAAVTAGCGSTNGNNIDSVSNAPSPSGNTASTDQPTKKNMTLTVMASQDQIMDAEVELAKTFEANTGIKIDYQIVPSDQFTSLIGAKLNSGEGPDVIVTQGGKLTLKSTLDPEKNLEDLSGEGWVSTLKKPFDEGVSYNGKVYGLPLWDLGGTSSWVLVYNKKIFSEQGLMPPKTYDELLDVSAKLSENGITPIYEAGSDGWHHQLPLLEMGPRVEELSGGLYDKLNANETLLADSPEMLKLVEQVSALVEKGYYGKEHFSNTYADAYNAMSSGKFAMIFDRSNFGNELLANKSDSAYKAEDFGAVVMPFLDNQTLNVNPQGPSKFVYKNGKHVAEAKQFLAYLAEPSNMQTYLDQTSRFSELPFEGVTPKKNAVLEEIKAGSNGQEGAVLQSGVSYIDPQWMDIGKDLTAVFSGKLDPADLLKNIDKRRSQQATAQKDPAWSK</sequence>
<keyword evidence="6" id="KW-1185">Reference proteome</keyword>
<dbReference type="InterPro" id="IPR050490">
    <property type="entry name" value="Bact_solute-bd_prot1"/>
</dbReference>
<feature type="signal peptide" evidence="4">
    <location>
        <begin position="1"/>
        <end position="22"/>
    </location>
</feature>
<accession>A0A7W5GCR2</accession>
<name>A0A7W5GCR2_9BACL</name>
<gene>
    <name evidence="5" type="ORF">FHS16_005232</name>
</gene>
<keyword evidence="4" id="KW-0732">Signal</keyword>